<dbReference type="KEGG" id="tva:4753397"/>
<gene>
    <name evidence="2" type="ORF">TVAG_045270</name>
</gene>
<feature type="transmembrane region" description="Helical" evidence="1">
    <location>
        <begin position="566"/>
        <end position="586"/>
    </location>
</feature>
<keyword evidence="1" id="KW-1133">Transmembrane helix</keyword>
<dbReference type="EMBL" id="DS113795">
    <property type="protein sequence ID" value="EAX95639.1"/>
    <property type="molecule type" value="Genomic_DNA"/>
</dbReference>
<feature type="transmembrane region" description="Helical" evidence="1">
    <location>
        <begin position="1038"/>
        <end position="1061"/>
    </location>
</feature>
<dbReference type="VEuPathDB" id="TrichDB:TVAGG3_0895370"/>
<feature type="transmembrane region" description="Helical" evidence="1">
    <location>
        <begin position="38"/>
        <end position="62"/>
    </location>
</feature>
<dbReference type="VEuPathDB" id="TrichDB:TVAG_045270"/>
<reference evidence="2" key="2">
    <citation type="journal article" date="2007" name="Science">
        <title>Draft genome sequence of the sexually transmitted pathogen Trichomonas vaginalis.</title>
        <authorList>
            <person name="Carlton J.M."/>
            <person name="Hirt R.P."/>
            <person name="Silva J.C."/>
            <person name="Delcher A.L."/>
            <person name="Schatz M."/>
            <person name="Zhao Q."/>
            <person name="Wortman J.R."/>
            <person name="Bidwell S.L."/>
            <person name="Alsmark U.C.M."/>
            <person name="Besteiro S."/>
            <person name="Sicheritz-Ponten T."/>
            <person name="Noel C.J."/>
            <person name="Dacks J.B."/>
            <person name="Foster P.G."/>
            <person name="Simillion C."/>
            <person name="Van de Peer Y."/>
            <person name="Miranda-Saavedra D."/>
            <person name="Barton G.J."/>
            <person name="Westrop G.D."/>
            <person name="Mueller S."/>
            <person name="Dessi D."/>
            <person name="Fiori P.L."/>
            <person name="Ren Q."/>
            <person name="Paulsen I."/>
            <person name="Zhang H."/>
            <person name="Bastida-Corcuera F.D."/>
            <person name="Simoes-Barbosa A."/>
            <person name="Brown M.T."/>
            <person name="Hayes R.D."/>
            <person name="Mukherjee M."/>
            <person name="Okumura C.Y."/>
            <person name="Schneider R."/>
            <person name="Smith A.J."/>
            <person name="Vanacova S."/>
            <person name="Villalvazo M."/>
            <person name="Haas B.J."/>
            <person name="Pertea M."/>
            <person name="Feldblyum T.V."/>
            <person name="Utterback T.R."/>
            <person name="Shu C.L."/>
            <person name="Osoegawa K."/>
            <person name="de Jong P.J."/>
            <person name="Hrdy I."/>
            <person name="Horvathova L."/>
            <person name="Zubacova Z."/>
            <person name="Dolezal P."/>
            <person name="Malik S.B."/>
            <person name="Logsdon J.M. Jr."/>
            <person name="Henze K."/>
            <person name="Gupta A."/>
            <person name="Wang C.C."/>
            <person name="Dunne R.L."/>
            <person name="Upcroft J.A."/>
            <person name="Upcroft P."/>
            <person name="White O."/>
            <person name="Salzberg S.L."/>
            <person name="Tang P."/>
            <person name="Chiu C.-H."/>
            <person name="Lee Y.-S."/>
            <person name="Embley T.M."/>
            <person name="Coombs G.H."/>
            <person name="Mottram J.C."/>
            <person name="Tachezy J."/>
            <person name="Fraser-Liggett C.M."/>
            <person name="Johnson P.J."/>
        </authorList>
    </citation>
    <scope>NUCLEOTIDE SEQUENCE [LARGE SCALE GENOMIC DNA]</scope>
    <source>
        <strain evidence="2">G3</strain>
    </source>
</reference>
<dbReference type="RefSeq" id="XP_001308569.1">
    <property type="nucleotide sequence ID" value="XM_001308568.1"/>
</dbReference>
<feature type="transmembrane region" description="Helical" evidence="1">
    <location>
        <begin position="170"/>
        <end position="199"/>
    </location>
</feature>
<feature type="transmembrane region" description="Helical" evidence="1">
    <location>
        <begin position="137"/>
        <end position="158"/>
    </location>
</feature>
<dbReference type="InParanoid" id="A2FHG3"/>
<feature type="transmembrane region" description="Helical" evidence="1">
    <location>
        <begin position="606"/>
        <end position="623"/>
    </location>
</feature>
<feature type="transmembrane region" description="Helical" evidence="1">
    <location>
        <begin position="211"/>
        <end position="229"/>
    </location>
</feature>
<evidence type="ECO:0000313" key="2">
    <source>
        <dbReference type="EMBL" id="EAX95639.1"/>
    </source>
</evidence>
<keyword evidence="1" id="KW-0812">Transmembrane</keyword>
<reference evidence="2" key="1">
    <citation type="submission" date="2006-10" db="EMBL/GenBank/DDBJ databases">
        <authorList>
            <person name="Amadeo P."/>
            <person name="Zhao Q."/>
            <person name="Wortman J."/>
            <person name="Fraser-Liggett C."/>
            <person name="Carlton J."/>
        </authorList>
    </citation>
    <scope>NUCLEOTIDE SEQUENCE</scope>
    <source>
        <strain evidence="2">G3</strain>
    </source>
</reference>
<evidence type="ECO:0000313" key="3">
    <source>
        <dbReference type="Proteomes" id="UP000001542"/>
    </source>
</evidence>
<sequence>MNEVDITSSSSLTFRDTVGTHTLQRIASALLNYSQSRVAMGILIFIHSFFPPFQLLASSFVLPYFNKTDESTHSIGLRKFFCFFIRIVDYDSTTGLLLLCERIIFFVTVIVFIGTLSIYFALFYFKKRLFNISNAAFVLLHFASRLFLPWTASFLAVSFYNLLENGDYTSFIYCLVSSLLNIIICIYGNCVLSCAPSFYPCIGAKWVENSVGDYITYIIFILIEVAHDVKTNKTLNIVVASVVFVLFGIIFYSYVRALTFTYVQVNALIWAVSFITLIGYCWDIVYLAGFDNYLSAFQITTILFYPTYKICYVIALHMNNKILVSVLEAEEQGFAFLDINNPVKWVNYSCIGYEILNYNLAMIKFGMEKFPDDILTCLTYIKLAMLLPTLQPSAMSYGIGELERRAKGSSIDIIVLSTYKMEIAKRDDGSTDTKSRYIDVTKAFVSSFLSYSVQFWKEINASRSNRAVSLAMETHERYKAAVNMIKELKISGSYVQLLRDNLPLPFFGTPFDTEDEILMDARKMFHIQNDITKYNEENELQKQPYYLTGKTIHETYARKFLILQKLSLLLPYVFTFLIIIFTFVVVHNFQIYPTSAMNIIDKFTDVSNNLTSILYASTVGYFIQKDRLDPQMFLNDYTKKIYTSGLQNFTYDIDSITLKIADQIDPLFSMYDSFKYLNLTQYLEAKGIIHYKFADNHIRNFTFFPALLNCLVFTSYLHNITLTPFANNFDNNAVVIDRIMDFVSKSSNPMQQSMKDTVNNKINKLMISAYVILVVILLINIIFIQYLNNSYNKYFHMLMMIPKNRISMMIEKIEHIMHKSSRISSKIESTKAFYLKQMMCQTPPRQFATSTERSLMMTTHCIIVEAISIMVFILFLSNIKKKQNKVYLGIEELSFVSNLTSLITLTGSLVALKVGNDTNSAVNPDTYLNRVFNELLEIKSYMFMDNISKYYSMQSMFKEVDNNYHSLAGAINGLCLNMQIFMNTENKTYTFDDPIVKEIFVALNSAWNMIVPNLYDGIIKGSDEEIDQQWVDMNTMTLYVILAFAIMIYFMFSILTSKFLIDDFVQIISLTAAYLLDGTDTPLDDSKTHKAKKFDLIRELKEEAFSGVIDPTFLIDSNNVIRYASPSVYDTFLSRPTNGVTKIDKFLSHSGVNIEATLPPTEQFIVNAERKTPDGSVFLFKLIFRPISDLILNDVKIDYALIIVDKTIKKGITRRMVRENAILDRTISSFVPTGFTHKIAPFLGVAYITFSDEAVDEHAVEVTTKIMEFAAEGPDLQPIFRSLQSFRIVSGALTDKNATQAVNDLILFALKIKEWATPLNYKYKITISVYENALVESDMTIAPHFDFLTPRITQDIEVSIYDQPTILLTRPAFDAVYDLGYELVLSTKTVRFGQRIEVYSIV</sequence>
<protein>
    <submittedName>
        <fullName evidence="2">Uncharacterized protein</fullName>
    </submittedName>
</protein>
<feature type="transmembrane region" description="Helical" evidence="1">
    <location>
        <begin position="235"/>
        <end position="255"/>
    </location>
</feature>
<feature type="transmembrane region" description="Helical" evidence="1">
    <location>
        <begin position="103"/>
        <end position="125"/>
    </location>
</feature>
<feature type="transmembrane region" description="Helical" evidence="1">
    <location>
        <begin position="295"/>
        <end position="315"/>
    </location>
</feature>
<dbReference type="Proteomes" id="UP000001542">
    <property type="component" value="Unassembled WGS sequence"/>
</dbReference>
<proteinExistence type="predicted"/>
<feature type="transmembrane region" description="Helical" evidence="1">
    <location>
        <begin position="267"/>
        <end position="289"/>
    </location>
</feature>
<evidence type="ECO:0000256" key="1">
    <source>
        <dbReference type="SAM" id="Phobius"/>
    </source>
</evidence>
<organism evidence="2 3">
    <name type="scientific">Trichomonas vaginalis (strain ATCC PRA-98 / G3)</name>
    <dbReference type="NCBI Taxonomy" id="412133"/>
    <lineage>
        <taxon>Eukaryota</taxon>
        <taxon>Metamonada</taxon>
        <taxon>Parabasalia</taxon>
        <taxon>Trichomonadida</taxon>
        <taxon>Trichomonadidae</taxon>
        <taxon>Trichomonas</taxon>
    </lineage>
</organism>
<feature type="transmembrane region" description="Helical" evidence="1">
    <location>
        <begin position="765"/>
        <end position="787"/>
    </location>
</feature>
<accession>A2FHG3</accession>
<keyword evidence="3" id="KW-1185">Reference proteome</keyword>
<feature type="transmembrane region" description="Helical" evidence="1">
    <location>
        <begin position="855"/>
        <end position="876"/>
    </location>
</feature>
<name>A2FHG3_TRIV3</name>
<keyword evidence="1" id="KW-0472">Membrane</keyword>